<dbReference type="SMART" id="SM00220">
    <property type="entry name" value="S_TKc"/>
    <property type="match status" value="1"/>
</dbReference>
<organism evidence="24 25">
    <name type="scientific">Lithospermum erythrorhizon</name>
    <name type="common">Purple gromwell</name>
    <name type="synonym">Lithospermum officinale var. erythrorhizon</name>
    <dbReference type="NCBI Taxonomy" id="34254"/>
    <lineage>
        <taxon>Eukaryota</taxon>
        <taxon>Viridiplantae</taxon>
        <taxon>Streptophyta</taxon>
        <taxon>Embryophyta</taxon>
        <taxon>Tracheophyta</taxon>
        <taxon>Spermatophyta</taxon>
        <taxon>Magnoliopsida</taxon>
        <taxon>eudicotyledons</taxon>
        <taxon>Gunneridae</taxon>
        <taxon>Pentapetalae</taxon>
        <taxon>asterids</taxon>
        <taxon>lamiids</taxon>
        <taxon>Boraginales</taxon>
        <taxon>Boraginaceae</taxon>
        <taxon>Boraginoideae</taxon>
        <taxon>Lithospermeae</taxon>
        <taxon>Lithospermum</taxon>
    </lineage>
</organism>
<evidence type="ECO:0000256" key="8">
    <source>
        <dbReference type="ARBA" id="ARBA00022737"/>
    </source>
</evidence>
<dbReference type="InterPro" id="IPR008271">
    <property type="entry name" value="Ser/Thr_kinase_AS"/>
</dbReference>
<keyword evidence="6 20" id="KW-0812">Transmembrane</keyword>
<evidence type="ECO:0000256" key="14">
    <source>
        <dbReference type="ARBA" id="ARBA00023157"/>
    </source>
</evidence>
<dbReference type="GO" id="GO:0005524">
    <property type="term" value="F:ATP binding"/>
    <property type="evidence" value="ECO:0007669"/>
    <property type="project" value="UniProtKB-UniRule"/>
</dbReference>
<dbReference type="GO" id="GO:0005886">
    <property type="term" value="C:plasma membrane"/>
    <property type="evidence" value="ECO:0007669"/>
    <property type="project" value="TreeGrafter"/>
</dbReference>
<dbReference type="GO" id="GO:0005509">
    <property type="term" value="F:calcium ion binding"/>
    <property type="evidence" value="ECO:0007669"/>
    <property type="project" value="InterPro"/>
</dbReference>
<evidence type="ECO:0000256" key="6">
    <source>
        <dbReference type="ARBA" id="ARBA00022692"/>
    </source>
</evidence>
<evidence type="ECO:0000259" key="23">
    <source>
        <dbReference type="PROSITE" id="PS50026"/>
    </source>
</evidence>
<comment type="catalytic activity">
    <reaction evidence="15">
        <text>L-seryl-[protein] + ATP = O-phospho-L-seryl-[protein] + ADP + H(+)</text>
        <dbReference type="Rhea" id="RHEA:17989"/>
        <dbReference type="Rhea" id="RHEA-COMP:9863"/>
        <dbReference type="Rhea" id="RHEA-COMP:11604"/>
        <dbReference type="ChEBI" id="CHEBI:15378"/>
        <dbReference type="ChEBI" id="CHEBI:29999"/>
        <dbReference type="ChEBI" id="CHEBI:30616"/>
        <dbReference type="ChEBI" id="CHEBI:83421"/>
        <dbReference type="ChEBI" id="CHEBI:456216"/>
    </reaction>
</comment>
<evidence type="ECO:0000256" key="10">
    <source>
        <dbReference type="ARBA" id="ARBA00022777"/>
    </source>
</evidence>
<evidence type="ECO:0000256" key="19">
    <source>
        <dbReference type="PROSITE-ProRule" id="PRU10141"/>
    </source>
</evidence>
<keyword evidence="25" id="KW-1185">Reference proteome</keyword>
<dbReference type="FunFam" id="2.10.25.10:FF:000038">
    <property type="entry name" value="Fibrillin 2"/>
    <property type="match status" value="1"/>
</dbReference>
<evidence type="ECO:0000256" key="11">
    <source>
        <dbReference type="ARBA" id="ARBA00022840"/>
    </source>
</evidence>
<evidence type="ECO:0000256" key="16">
    <source>
        <dbReference type="ARBA" id="ARBA00047951"/>
    </source>
</evidence>
<dbReference type="InterPro" id="IPR000719">
    <property type="entry name" value="Prot_kinase_dom"/>
</dbReference>
<dbReference type="PROSITE" id="PS50026">
    <property type="entry name" value="EGF_3"/>
    <property type="match status" value="1"/>
</dbReference>
<dbReference type="PANTHER" id="PTHR27005">
    <property type="entry name" value="WALL-ASSOCIATED RECEPTOR KINASE-LIKE 21"/>
    <property type="match status" value="1"/>
</dbReference>
<dbReference type="PROSITE" id="PS50011">
    <property type="entry name" value="PROTEIN_KINASE_DOM"/>
    <property type="match status" value="1"/>
</dbReference>
<dbReference type="Proteomes" id="UP001454036">
    <property type="component" value="Unassembled WGS sequence"/>
</dbReference>
<dbReference type="PROSITE" id="PS00108">
    <property type="entry name" value="PROTEIN_KINASE_ST"/>
    <property type="match status" value="1"/>
</dbReference>
<evidence type="ECO:0000259" key="22">
    <source>
        <dbReference type="PROSITE" id="PS50011"/>
    </source>
</evidence>
<keyword evidence="8" id="KW-0677">Repeat</keyword>
<comment type="subcellular location">
    <subcellularLocation>
        <location evidence="1">Membrane</location>
        <topology evidence="1">Single-pass type I membrane protein</topology>
    </subcellularLocation>
</comment>
<dbReference type="InterPro" id="IPR049883">
    <property type="entry name" value="NOTCH1_EGF-like"/>
</dbReference>
<dbReference type="GO" id="GO:0007166">
    <property type="term" value="P:cell surface receptor signaling pathway"/>
    <property type="evidence" value="ECO:0007669"/>
    <property type="project" value="InterPro"/>
</dbReference>
<feature type="domain" description="EGF-like" evidence="23">
    <location>
        <begin position="321"/>
        <end position="359"/>
    </location>
</feature>
<evidence type="ECO:0000256" key="2">
    <source>
        <dbReference type="ARBA" id="ARBA00022527"/>
    </source>
</evidence>
<accession>A0AAV3Q5X2</accession>
<dbReference type="PROSITE" id="PS00107">
    <property type="entry name" value="PROTEIN_KINASE_ATP"/>
    <property type="match status" value="1"/>
</dbReference>
<evidence type="ECO:0000256" key="20">
    <source>
        <dbReference type="SAM" id="Phobius"/>
    </source>
</evidence>
<keyword evidence="11 19" id="KW-0067">ATP-binding</keyword>
<dbReference type="FunFam" id="1.10.510.10:FF:000084">
    <property type="entry name" value="Wall-associated receptor kinase 2"/>
    <property type="match status" value="1"/>
</dbReference>
<keyword evidence="4" id="KW-0597">Phosphoprotein</keyword>
<proteinExistence type="predicted"/>
<dbReference type="CDD" id="cd00054">
    <property type="entry name" value="EGF_CA"/>
    <property type="match status" value="1"/>
</dbReference>
<evidence type="ECO:0000313" key="25">
    <source>
        <dbReference type="Proteomes" id="UP001454036"/>
    </source>
</evidence>
<protein>
    <submittedName>
        <fullName evidence="24">Transmembrane signal receptor</fullName>
    </submittedName>
</protein>
<dbReference type="InterPro" id="IPR017441">
    <property type="entry name" value="Protein_kinase_ATP_BS"/>
</dbReference>
<dbReference type="FunFam" id="3.30.200.20:FF:000043">
    <property type="entry name" value="Wall-associated receptor kinase 2"/>
    <property type="match status" value="1"/>
</dbReference>
<reference evidence="24 25" key="1">
    <citation type="submission" date="2024-01" db="EMBL/GenBank/DDBJ databases">
        <title>The complete chloroplast genome sequence of Lithospermum erythrorhizon: insights into the phylogenetic relationship among Boraginaceae species and the maternal lineages of purple gromwells.</title>
        <authorList>
            <person name="Okada T."/>
            <person name="Watanabe K."/>
        </authorList>
    </citation>
    <scope>NUCLEOTIDE SEQUENCE [LARGE SCALE GENOMIC DNA]</scope>
</reference>
<evidence type="ECO:0000256" key="7">
    <source>
        <dbReference type="ARBA" id="ARBA00022729"/>
    </source>
</evidence>
<dbReference type="InterPro" id="IPR045274">
    <property type="entry name" value="WAK-like"/>
</dbReference>
<dbReference type="InterPro" id="IPR011009">
    <property type="entry name" value="Kinase-like_dom_sf"/>
</dbReference>
<dbReference type="GO" id="GO:0004674">
    <property type="term" value="F:protein serine/threonine kinase activity"/>
    <property type="evidence" value="ECO:0007669"/>
    <property type="project" value="UniProtKB-KW"/>
</dbReference>
<dbReference type="AlphaFoldDB" id="A0AAV3Q5X2"/>
<dbReference type="SMART" id="SM00179">
    <property type="entry name" value="EGF_CA"/>
    <property type="match status" value="1"/>
</dbReference>
<dbReference type="SMART" id="SM00181">
    <property type="entry name" value="EGF"/>
    <property type="match status" value="2"/>
</dbReference>
<evidence type="ECO:0000256" key="3">
    <source>
        <dbReference type="ARBA" id="ARBA00022536"/>
    </source>
</evidence>
<evidence type="ECO:0000256" key="21">
    <source>
        <dbReference type="SAM" id="SignalP"/>
    </source>
</evidence>
<dbReference type="Gene3D" id="1.10.510.10">
    <property type="entry name" value="Transferase(Phosphotransferase) domain 1"/>
    <property type="match status" value="1"/>
</dbReference>
<dbReference type="EMBL" id="BAABME010003376">
    <property type="protein sequence ID" value="GAA0158552.1"/>
    <property type="molecule type" value="Genomic_DNA"/>
</dbReference>
<dbReference type="InterPro" id="IPR001245">
    <property type="entry name" value="Ser-Thr/Tyr_kinase_cat_dom"/>
</dbReference>
<feature type="transmembrane region" description="Helical" evidence="20">
    <location>
        <begin position="374"/>
        <end position="399"/>
    </location>
</feature>
<keyword evidence="3 18" id="KW-0245">EGF-like domain</keyword>
<dbReference type="Gene3D" id="2.10.25.10">
    <property type="entry name" value="Laminin"/>
    <property type="match status" value="2"/>
</dbReference>
<evidence type="ECO:0000256" key="17">
    <source>
        <dbReference type="ARBA" id="ARBA00058961"/>
    </source>
</evidence>
<keyword evidence="10" id="KW-0418">Kinase</keyword>
<dbReference type="Gene3D" id="3.30.200.20">
    <property type="entry name" value="Phosphorylase Kinase, domain 1"/>
    <property type="match status" value="1"/>
</dbReference>
<keyword evidence="13 20" id="KW-0472">Membrane</keyword>
<keyword evidence="24" id="KW-0675">Receptor</keyword>
<evidence type="ECO:0000313" key="24">
    <source>
        <dbReference type="EMBL" id="GAA0158552.1"/>
    </source>
</evidence>
<dbReference type="Pfam" id="PF07714">
    <property type="entry name" value="PK_Tyr_Ser-Thr"/>
    <property type="match status" value="1"/>
</dbReference>
<comment type="caution">
    <text evidence="18">Lacks conserved residue(s) required for the propagation of feature annotation.</text>
</comment>
<keyword evidence="9 19" id="KW-0547">Nucleotide-binding</keyword>
<dbReference type="Pfam" id="PF07645">
    <property type="entry name" value="EGF_CA"/>
    <property type="match status" value="1"/>
</dbReference>
<feature type="signal peptide" evidence="21">
    <location>
        <begin position="1"/>
        <end position="27"/>
    </location>
</feature>
<evidence type="ECO:0000256" key="13">
    <source>
        <dbReference type="ARBA" id="ARBA00023136"/>
    </source>
</evidence>
<comment type="function">
    <text evidence="17">Serine/threonine-protein kinase that may function as a signaling receptor of extracellular matrix component. Binding to pectin may have significance in the control of cell expansion, morphogenesis and development.</text>
</comment>
<feature type="domain" description="Protein kinase" evidence="22">
    <location>
        <begin position="448"/>
        <end position="722"/>
    </location>
</feature>
<sequence length="776" mass="86144">MNAWLLVLPQVILVLMILISSIKIISASEKTGIAKPGCDDHCGDIPIPFPFGTRDGCYLNLLFRVVCAYPENTSDPPELILWDINSNGSITHISLEGQLTLLMAVNRRCYNRSSELTSDLLDPWMRLNAPGFTINSTANMFTVVGCSDIAFFEGSNIFDSQKYRTGCMTFCQSAADVINGSCSGLGCCQASIPPGQSGVNISMDTSFGHSNVSDFNPCGYAFVVEKEAFIFSSANLTNMIEVTRLPMVIDWSILDWVLTAGIVDWFATARTCEAARKNNTLYACKGNTSCYEPETTIGYRCSCLPGYQGNPYLDGIDGCTDIDECQDNIHNCAKDSACYNIVGSHECNCRKGYRGDGRTDGEGCIHIADDTSKFYKLVTGASVGALCIVIATVWLYIWFRRRKSMVMRDKFFNDNGGMLLKQQLATQGSGNVTVIFSIHELKIATNNFDGNKIIGEGGFGTVYHGFLADNREVAIKKSKLIDRTQIGTFINEVIVLSQVNHRNIVKLLGCCLESEIPLLVYEFIENGTLFEHIHDTRTTSKLSLERRLRIALETAGVLSYLHSVASPPIIHRDIKSRNILLDKNYTAKVSDFGASRLVPQDQAQISTMVQGTFGYLDPEYMQTSKLTEKSDVYSFGVLLVELLTSMKVVSFDRPEEERNLANYFLSILKRKRLLEILDGNIVHEMNVKLLEEVANLAKRCLKVKGEDRPTMKEVAMELEGTLKLSKLGKVKKGPKEQEMEPLLVVQSRSFGFVGNENIFPQGDMSEVMHLENEGGR</sequence>
<dbReference type="CDD" id="cd14066">
    <property type="entry name" value="STKc_IRAK"/>
    <property type="match status" value="1"/>
</dbReference>
<evidence type="ECO:0000256" key="15">
    <source>
        <dbReference type="ARBA" id="ARBA00047558"/>
    </source>
</evidence>
<keyword evidence="12 20" id="KW-1133">Transmembrane helix</keyword>
<feature type="chain" id="PRO_5043573518" evidence="21">
    <location>
        <begin position="28"/>
        <end position="776"/>
    </location>
</feature>
<comment type="caution">
    <text evidence="24">The sequence shown here is derived from an EMBL/GenBank/DDBJ whole genome shotgun (WGS) entry which is preliminary data.</text>
</comment>
<name>A0AAV3Q5X2_LITER</name>
<dbReference type="SUPFAM" id="SSF56112">
    <property type="entry name" value="Protein kinase-like (PK-like)"/>
    <property type="match status" value="1"/>
</dbReference>
<dbReference type="SUPFAM" id="SSF57196">
    <property type="entry name" value="EGF/Laminin"/>
    <property type="match status" value="1"/>
</dbReference>
<dbReference type="PANTHER" id="PTHR27005:SF468">
    <property type="entry name" value="OS01G0310500 PROTEIN"/>
    <property type="match status" value="1"/>
</dbReference>
<keyword evidence="5" id="KW-0808">Transferase</keyword>
<evidence type="ECO:0000256" key="18">
    <source>
        <dbReference type="PROSITE-ProRule" id="PRU00076"/>
    </source>
</evidence>
<keyword evidence="7 21" id="KW-0732">Signal</keyword>
<dbReference type="InterPro" id="IPR001881">
    <property type="entry name" value="EGF-like_Ca-bd_dom"/>
</dbReference>
<evidence type="ECO:0000256" key="12">
    <source>
        <dbReference type="ARBA" id="ARBA00022989"/>
    </source>
</evidence>
<evidence type="ECO:0000256" key="4">
    <source>
        <dbReference type="ARBA" id="ARBA00022553"/>
    </source>
</evidence>
<evidence type="ECO:0000256" key="1">
    <source>
        <dbReference type="ARBA" id="ARBA00004479"/>
    </source>
</evidence>
<evidence type="ECO:0000256" key="5">
    <source>
        <dbReference type="ARBA" id="ARBA00022679"/>
    </source>
</evidence>
<dbReference type="InterPro" id="IPR000742">
    <property type="entry name" value="EGF"/>
</dbReference>
<evidence type="ECO:0000256" key="9">
    <source>
        <dbReference type="ARBA" id="ARBA00022741"/>
    </source>
</evidence>
<keyword evidence="14" id="KW-1015">Disulfide bond</keyword>
<feature type="binding site" evidence="19">
    <location>
        <position position="477"/>
    </location>
    <ligand>
        <name>ATP</name>
        <dbReference type="ChEBI" id="CHEBI:30616"/>
    </ligand>
</feature>
<comment type="catalytic activity">
    <reaction evidence="16">
        <text>L-threonyl-[protein] + ATP = O-phospho-L-threonyl-[protein] + ADP + H(+)</text>
        <dbReference type="Rhea" id="RHEA:46608"/>
        <dbReference type="Rhea" id="RHEA-COMP:11060"/>
        <dbReference type="Rhea" id="RHEA-COMP:11605"/>
        <dbReference type="ChEBI" id="CHEBI:15378"/>
        <dbReference type="ChEBI" id="CHEBI:30013"/>
        <dbReference type="ChEBI" id="CHEBI:30616"/>
        <dbReference type="ChEBI" id="CHEBI:61977"/>
        <dbReference type="ChEBI" id="CHEBI:456216"/>
    </reaction>
</comment>
<gene>
    <name evidence="24" type="ORF">LIER_15545</name>
</gene>
<keyword evidence="2" id="KW-0723">Serine/threonine-protein kinase</keyword>